<evidence type="ECO:0000313" key="1">
    <source>
        <dbReference type="EMBL" id="MPN64234.1"/>
    </source>
</evidence>
<organism evidence="1">
    <name type="scientific">bioreactor metagenome</name>
    <dbReference type="NCBI Taxonomy" id="1076179"/>
    <lineage>
        <taxon>unclassified sequences</taxon>
        <taxon>metagenomes</taxon>
        <taxon>ecological metagenomes</taxon>
    </lineage>
</organism>
<sequence length="100" mass="11261">MLVHLDARYFAQITHVPRTGHNQGKIGHFLFTHAVYVNGHQQGRGLVIGYFPSYQAVDKILQFAFTKAAAVPFFCDDIKHPHVLIPPEILIQIAFDHAVV</sequence>
<proteinExistence type="predicted"/>
<gene>
    <name evidence="1" type="ORF">SDC9_212005</name>
</gene>
<protein>
    <submittedName>
        <fullName evidence="1">Uncharacterized protein</fullName>
    </submittedName>
</protein>
<name>A0A645JXB0_9ZZZZ</name>
<accession>A0A645JXB0</accession>
<dbReference type="EMBL" id="VSSQ01144799">
    <property type="protein sequence ID" value="MPN64234.1"/>
    <property type="molecule type" value="Genomic_DNA"/>
</dbReference>
<reference evidence="1" key="1">
    <citation type="submission" date="2019-08" db="EMBL/GenBank/DDBJ databases">
        <authorList>
            <person name="Kucharzyk K."/>
            <person name="Murdoch R.W."/>
            <person name="Higgins S."/>
            <person name="Loffler F."/>
        </authorList>
    </citation>
    <scope>NUCLEOTIDE SEQUENCE</scope>
</reference>
<comment type="caution">
    <text evidence="1">The sequence shown here is derived from an EMBL/GenBank/DDBJ whole genome shotgun (WGS) entry which is preliminary data.</text>
</comment>
<dbReference type="AlphaFoldDB" id="A0A645JXB0"/>